<organism evidence="2 3">
    <name type="scientific">Fusarium vanettenii (strain ATCC MYA-4622 / CBS 123669 / FGSC 9596 / NRRL 45880 / 77-13-4)</name>
    <name type="common">Fusarium solani subsp. pisi</name>
    <dbReference type="NCBI Taxonomy" id="660122"/>
    <lineage>
        <taxon>Eukaryota</taxon>
        <taxon>Fungi</taxon>
        <taxon>Dikarya</taxon>
        <taxon>Ascomycota</taxon>
        <taxon>Pezizomycotina</taxon>
        <taxon>Sordariomycetes</taxon>
        <taxon>Hypocreomycetidae</taxon>
        <taxon>Hypocreales</taxon>
        <taxon>Nectriaceae</taxon>
        <taxon>Fusarium</taxon>
        <taxon>Fusarium solani species complex</taxon>
        <taxon>Fusarium vanettenii</taxon>
    </lineage>
</organism>
<dbReference type="CDD" id="cd06587">
    <property type="entry name" value="VOC"/>
    <property type="match status" value="1"/>
</dbReference>
<name>C7Z394_FUSV7</name>
<dbReference type="VEuPathDB" id="FungiDB:NECHADRAFT_87870"/>
<proteinExistence type="predicted"/>
<feature type="domain" description="VOC" evidence="1">
    <location>
        <begin position="162"/>
        <end position="312"/>
    </location>
</feature>
<dbReference type="EMBL" id="GG698907">
    <property type="protein sequence ID" value="EEU41616.1"/>
    <property type="molecule type" value="Genomic_DNA"/>
</dbReference>
<dbReference type="RefSeq" id="XP_003047329.1">
    <property type="nucleotide sequence ID" value="XM_003047283.1"/>
</dbReference>
<dbReference type="InParanoid" id="C7Z394"/>
<dbReference type="InterPro" id="IPR004360">
    <property type="entry name" value="Glyas_Fos-R_dOase_dom"/>
</dbReference>
<evidence type="ECO:0000313" key="3">
    <source>
        <dbReference type="Proteomes" id="UP000005206"/>
    </source>
</evidence>
<dbReference type="KEGG" id="nhe:NECHADRAFT_87870"/>
<gene>
    <name evidence="2" type="ORF">NECHADRAFT_87870</name>
</gene>
<dbReference type="Proteomes" id="UP000005206">
    <property type="component" value="Chromosome 12"/>
</dbReference>
<keyword evidence="3" id="KW-1185">Reference proteome</keyword>
<dbReference type="Pfam" id="PF00903">
    <property type="entry name" value="Glyoxalase"/>
    <property type="match status" value="1"/>
</dbReference>
<dbReference type="AlphaFoldDB" id="C7Z394"/>
<dbReference type="OrthoDB" id="5383424at2759"/>
<dbReference type="InterPro" id="IPR029068">
    <property type="entry name" value="Glyas_Bleomycin-R_OHBP_Dase"/>
</dbReference>
<evidence type="ECO:0000313" key="2">
    <source>
        <dbReference type="EMBL" id="EEU41616.1"/>
    </source>
</evidence>
<reference evidence="2 3" key="1">
    <citation type="journal article" date="2009" name="PLoS Genet.">
        <title>The genome of Nectria haematococca: contribution of supernumerary chromosomes to gene expansion.</title>
        <authorList>
            <person name="Coleman J.J."/>
            <person name="Rounsley S.D."/>
            <person name="Rodriguez-Carres M."/>
            <person name="Kuo A."/>
            <person name="Wasmann C.C."/>
            <person name="Grimwood J."/>
            <person name="Schmutz J."/>
            <person name="Taga M."/>
            <person name="White G.J."/>
            <person name="Zhou S."/>
            <person name="Schwartz D.C."/>
            <person name="Freitag M."/>
            <person name="Ma L.J."/>
            <person name="Danchin E.G."/>
            <person name="Henrissat B."/>
            <person name="Coutinho P.M."/>
            <person name="Nelson D.R."/>
            <person name="Straney D."/>
            <person name="Napoli C.A."/>
            <person name="Barker B.M."/>
            <person name="Gribskov M."/>
            <person name="Rep M."/>
            <person name="Kroken S."/>
            <person name="Molnar I."/>
            <person name="Rensing C."/>
            <person name="Kennell J.C."/>
            <person name="Zamora J."/>
            <person name="Farman M.L."/>
            <person name="Selker E.U."/>
            <person name="Salamov A."/>
            <person name="Shapiro H."/>
            <person name="Pangilinan J."/>
            <person name="Lindquist E."/>
            <person name="Lamers C."/>
            <person name="Grigoriev I.V."/>
            <person name="Geiser D.M."/>
            <person name="Covert S.F."/>
            <person name="Temporini E."/>
            <person name="Vanetten H.D."/>
        </authorList>
    </citation>
    <scope>NUCLEOTIDE SEQUENCE [LARGE SCALE GENOMIC DNA]</scope>
    <source>
        <strain evidence="3">ATCC MYA-4622 / CBS 123669 / FGSC 9596 / NRRL 45880 / 77-13-4</strain>
    </source>
</reference>
<dbReference type="GeneID" id="9675942"/>
<sequence length="331" mass="37112">MASAKRGIHDRINRVSHWDVNVTNLERSRLWYEKKTTQRVVASTTASQDFPALGITRGSFKGYLLRDSTKGSGYPMIHLVEWQNPLPVGKPNLSHGHVGWYRIVPVVQSIDAAREAVMQQATLQLSPNMPVLDYRFFTTHDPDGIAVEFSQADILLDIVPACPYTVAHNTANVEKNLPFYVEVLGLNVQTSVQSPHLVPNVYSPNGGQTGLTGVFFTIRNNNSYILDWLQWTDSPKHPTPYCEVNHVGVVRCAIEVDDVDAAYQILRELSGSPKHNFKMGEPEVWDFGQEFGARKVLNFQDPEGVGFQLIEQPQEPQKVDLHPWGVGSEPK</sequence>
<dbReference type="PROSITE" id="PS51819">
    <property type="entry name" value="VOC"/>
    <property type="match status" value="1"/>
</dbReference>
<dbReference type="InterPro" id="IPR037523">
    <property type="entry name" value="VOC_core"/>
</dbReference>
<evidence type="ECO:0000259" key="1">
    <source>
        <dbReference type="PROSITE" id="PS51819"/>
    </source>
</evidence>
<dbReference type="Gene3D" id="3.10.180.10">
    <property type="entry name" value="2,3-Dihydroxybiphenyl 1,2-Dioxygenase, domain 1"/>
    <property type="match status" value="2"/>
</dbReference>
<accession>C7Z394</accession>
<dbReference type="SUPFAM" id="SSF54593">
    <property type="entry name" value="Glyoxalase/Bleomycin resistance protein/Dihydroxybiphenyl dioxygenase"/>
    <property type="match status" value="2"/>
</dbReference>
<dbReference type="HOGENOM" id="CLU_839608_0_0_1"/>
<protein>
    <recommendedName>
        <fullName evidence="1">VOC domain-containing protein</fullName>
    </recommendedName>
</protein>